<accession>A0A5P1EQR0</accession>
<proteinExistence type="predicted"/>
<dbReference type="PANTHER" id="PTHR47911">
    <property type="entry name" value="HYDROXYPROLINE-RICH GLYCOPROTEIN-LIKE"/>
    <property type="match status" value="1"/>
</dbReference>
<dbReference type="EMBL" id="CM007385">
    <property type="protein sequence ID" value="ONK68266.1"/>
    <property type="molecule type" value="Genomic_DNA"/>
</dbReference>
<organism evidence="1 2">
    <name type="scientific">Asparagus officinalis</name>
    <name type="common">Garden asparagus</name>
    <dbReference type="NCBI Taxonomy" id="4686"/>
    <lineage>
        <taxon>Eukaryota</taxon>
        <taxon>Viridiplantae</taxon>
        <taxon>Streptophyta</taxon>
        <taxon>Embryophyta</taxon>
        <taxon>Tracheophyta</taxon>
        <taxon>Spermatophyta</taxon>
        <taxon>Magnoliopsida</taxon>
        <taxon>Liliopsida</taxon>
        <taxon>Asparagales</taxon>
        <taxon>Asparagaceae</taxon>
        <taxon>Asparagoideae</taxon>
        <taxon>Asparagus</taxon>
    </lineage>
</organism>
<dbReference type="Gramene" id="ONK68266">
    <property type="protein sequence ID" value="ONK68266"/>
    <property type="gene ID" value="A4U43_C05F9450"/>
</dbReference>
<dbReference type="AlphaFoldDB" id="A0A5P1EQR0"/>
<evidence type="ECO:0000313" key="1">
    <source>
        <dbReference type="EMBL" id="ONK68266.1"/>
    </source>
</evidence>
<evidence type="ECO:0000313" key="2">
    <source>
        <dbReference type="Proteomes" id="UP000243459"/>
    </source>
</evidence>
<name>A0A5P1EQR0_ASPOF</name>
<keyword evidence="2" id="KW-1185">Reference proteome</keyword>
<reference evidence="2" key="1">
    <citation type="journal article" date="2017" name="Nat. Commun.">
        <title>The asparagus genome sheds light on the origin and evolution of a young Y chromosome.</title>
        <authorList>
            <person name="Harkess A."/>
            <person name="Zhou J."/>
            <person name="Xu C."/>
            <person name="Bowers J.E."/>
            <person name="Van der Hulst R."/>
            <person name="Ayyampalayam S."/>
            <person name="Mercati F."/>
            <person name="Riccardi P."/>
            <person name="McKain M.R."/>
            <person name="Kakrana A."/>
            <person name="Tang H."/>
            <person name="Ray J."/>
            <person name="Groenendijk J."/>
            <person name="Arikit S."/>
            <person name="Mathioni S.M."/>
            <person name="Nakano M."/>
            <person name="Shan H."/>
            <person name="Telgmann-Rauber A."/>
            <person name="Kanno A."/>
            <person name="Yue Z."/>
            <person name="Chen H."/>
            <person name="Li W."/>
            <person name="Chen Y."/>
            <person name="Xu X."/>
            <person name="Zhang Y."/>
            <person name="Luo S."/>
            <person name="Chen H."/>
            <person name="Gao J."/>
            <person name="Mao Z."/>
            <person name="Pires J.C."/>
            <person name="Luo M."/>
            <person name="Kudrna D."/>
            <person name="Wing R.A."/>
            <person name="Meyers B.C."/>
            <person name="Yi K."/>
            <person name="Kong H."/>
            <person name="Lavrijsen P."/>
            <person name="Sunseri F."/>
            <person name="Falavigna A."/>
            <person name="Ye Y."/>
            <person name="Leebens-Mack J.H."/>
            <person name="Chen G."/>
        </authorList>
    </citation>
    <scope>NUCLEOTIDE SEQUENCE [LARGE SCALE GENOMIC DNA]</scope>
    <source>
        <strain evidence="2">cv. DH0086</strain>
    </source>
</reference>
<protein>
    <submittedName>
        <fullName evidence="1">Uncharacterized protein</fullName>
    </submittedName>
</protein>
<sequence length="188" mass="21803">MVEEVLLDLDEEGKEMDVRQTEKIKKSPDIDFMYTKALYYALPMDYMTVAKLQTKLDGEAKQNTVRKLIDKIAQDGYLKSSGSKRLGRRVVHSESTNIKLIEVKKIIEDQPMEIIKELMEMLPHMKELMDMYCGPDRVTAKKQMQELDRVAKTLPENIPSSVKRFTDRVVLSLQVFFFFQLSLVSCKS</sequence>
<dbReference type="PANTHER" id="PTHR47911:SF1">
    <property type="entry name" value="OS06G0664400 PROTEIN"/>
    <property type="match status" value="1"/>
</dbReference>
<dbReference type="Proteomes" id="UP000243459">
    <property type="component" value="Chromosome 5"/>
</dbReference>
<gene>
    <name evidence="1" type="ORF">A4U43_C05F9450</name>
</gene>